<dbReference type="PROSITE" id="PS50043">
    <property type="entry name" value="HTH_LUXR_2"/>
    <property type="match status" value="1"/>
</dbReference>
<sequence length="222" mass="24535">MTIRVLIVDDQPLIRQALKLLLANEDAMQVVGEASEGEAAIRQVEMLHPDVVLMDIQMPVMDGVAATREICQRFEQTKVLVLSVDDDDEYVALALRYGAAGYLLKNTPPEELALAIKAVYRGYTHLGPGLGKKIMAQIPAPTASSSVEWNKLTPREQEIVRLIATGANNREIAEVLYISEKTVKNHITNILSRLNLRDRIQVAIFAHSHLSDLTSKTQIVGS</sequence>
<keyword evidence="2 6" id="KW-0238">DNA-binding</keyword>
<keyword evidence="7" id="KW-1185">Reference proteome</keyword>
<name>K9WFT2_9CYAN</name>
<dbReference type="RefSeq" id="WP_015182768.1">
    <property type="nucleotide sequence ID" value="NC_019738.1"/>
</dbReference>
<dbReference type="PROSITE" id="PS50110">
    <property type="entry name" value="RESPONSE_REGULATORY"/>
    <property type="match status" value="1"/>
</dbReference>
<keyword evidence="1 3" id="KW-0597">Phosphoprotein</keyword>
<dbReference type="InterPro" id="IPR058245">
    <property type="entry name" value="NreC/VraR/RcsB-like_REC"/>
</dbReference>
<gene>
    <name evidence="6" type="ORF">Mic7113_2836</name>
</gene>
<dbReference type="InterPro" id="IPR011006">
    <property type="entry name" value="CheY-like_superfamily"/>
</dbReference>
<protein>
    <submittedName>
        <fullName evidence="6">Response regulator containing a CheY-like receiver domain and an HTH DNA-binding domain</fullName>
    </submittedName>
</protein>
<evidence type="ECO:0000313" key="7">
    <source>
        <dbReference type="Proteomes" id="UP000010471"/>
    </source>
</evidence>
<reference evidence="6 7" key="1">
    <citation type="submission" date="2012-06" db="EMBL/GenBank/DDBJ databases">
        <title>Finished chromosome of genome of Microcoleus sp. PCC 7113.</title>
        <authorList>
            <consortium name="US DOE Joint Genome Institute"/>
            <person name="Gugger M."/>
            <person name="Coursin T."/>
            <person name="Rippka R."/>
            <person name="Tandeau De Marsac N."/>
            <person name="Huntemann M."/>
            <person name="Wei C.-L."/>
            <person name="Han J."/>
            <person name="Detter J.C."/>
            <person name="Han C."/>
            <person name="Tapia R."/>
            <person name="Chen A."/>
            <person name="Kyrpides N."/>
            <person name="Mavromatis K."/>
            <person name="Markowitz V."/>
            <person name="Szeto E."/>
            <person name="Ivanova N."/>
            <person name="Pagani I."/>
            <person name="Pati A."/>
            <person name="Goodwin L."/>
            <person name="Nordberg H.P."/>
            <person name="Cantor M.N."/>
            <person name="Hua S.X."/>
            <person name="Woyke T."/>
            <person name="Kerfeld C.A."/>
        </authorList>
    </citation>
    <scope>NUCLEOTIDE SEQUENCE [LARGE SCALE GENOMIC DNA]</scope>
    <source>
        <strain evidence="6 7">PCC 7113</strain>
    </source>
</reference>
<dbReference type="Gene3D" id="3.40.50.2300">
    <property type="match status" value="1"/>
</dbReference>
<dbReference type="PANTHER" id="PTHR43214:SF43">
    <property type="entry name" value="TWO-COMPONENT RESPONSE REGULATOR"/>
    <property type="match status" value="1"/>
</dbReference>
<dbReference type="CDD" id="cd17535">
    <property type="entry name" value="REC_NarL-like"/>
    <property type="match status" value="1"/>
</dbReference>
<organism evidence="6 7">
    <name type="scientific">Allocoleopsis franciscana PCC 7113</name>
    <dbReference type="NCBI Taxonomy" id="1173027"/>
    <lineage>
        <taxon>Bacteria</taxon>
        <taxon>Bacillati</taxon>
        <taxon>Cyanobacteriota</taxon>
        <taxon>Cyanophyceae</taxon>
        <taxon>Coleofasciculales</taxon>
        <taxon>Coleofasciculaceae</taxon>
        <taxon>Allocoleopsis</taxon>
        <taxon>Allocoleopsis franciscana</taxon>
    </lineage>
</organism>
<dbReference type="InterPro" id="IPR000792">
    <property type="entry name" value="Tscrpt_reg_LuxR_C"/>
</dbReference>
<dbReference type="InterPro" id="IPR039420">
    <property type="entry name" value="WalR-like"/>
</dbReference>
<dbReference type="GO" id="GO:0006355">
    <property type="term" value="P:regulation of DNA-templated transcription"/>
    <property type="evidence" value="ECO:0007669"/>
    <property type="project" value="InterPro"/>
</dbReference>
<dbReference type="PROSITE" id="PS00622">
    <property type="entry name" value="HTH_LUXR_1"/>
    <property type="match status" value="1"/>
</dbReference>
<feature type="modified residue" description="4-aspartylphosphate" evidence="3">
    <location>
        <position position="55"/>
    </location>
</feature>
<dbReference type="SMART" id="SM00448">
    <property type="entry name" value="REC"/>
    <property type="match status" value="1"/>
</dbReference>
<evidence type="ECO:0000259" key="4">
    <source>
        <dbReference type="PROSITE" id="PS50043"/>
    </source>
</evidence>
<dbReference type="SMART" id="SM00421">
    <property type="entry name" value="HTH_LUXR"/>
    <property type="match status" value="1"/>
</dbReference>
<dbReference type="SUPFAM" id="SSF46894">
    <property type="entry name" value="C-terminal effector domain of the bipartite response regulators"/>
    <property type="match status" value="1"/>
</dbReference>
<dbReference type="OrthoDB" id="509129at2"/>
<dbReference type="HOGENOM" id="CLU_000445_90_10_3"/>
<dbReference type="GO" id="GO:0003677">
    <property type="term" value="F:DNA binding"/>
    <property type="evidence" value="ECO:0007669"/>
    <property type="project" value="UniProtKB-KW"/>
</dbReference>
<dbReference type="eggNOG" id="COG2197">
    <property type="taxonomic scope" value="Bacteria"/>
</dbReference>
<dbReference type="SUPFAM" id="SSF52172">
    <property type="entry name" value="CheY-like"/>
    <property type="match status" value="1"/>
</dbReference>
<evidence type="ECO:0000256" key="3">
    <source>
        <dbReference type="PROSITE-ProRule" id="PRU00169"/>
    </source>
</evidence>
<feature type="domain" description="HTH luxR-type" evidence="4">
    <location>
        <begin position="145"/>
        <end position="210"/>
    </location>
</feature>
<dbReference type="PANTHER" id="PTHR43214">
    <property type="entry name" value="TWO-COMPONENT RESPONSE REGULATOR"/>
    <property type="match status" value="1"/>
</dbReference>
<evidence type="ECO:0000256" key="2">
    <source>
        <dbReference type="ARBA" id="ARBA00023125"/>
    </source>
</evidence>
<dbReference type="PRINTS" id="PR00038">
    <property type="entry name" value="HTHLUXR"/>
</dbReference>
<feature type="domain" description="Response regulatory" evidence="5">
    <location>
        <begin position="4"/>
        <end position="120"/>
    </location>
</feature>
<dbReference type="AlphaFoldDB" id="K9WFT2"/>
<dbReference type="GO" id="GO:0000160">
    <property type="term" value="P:phosphorelay signal transduction system"/>
    <property type="evidence" value="ECO:0007669"/>
    <property type="project" value="InterPro"/>
</dbReference>
<proteinExistence type="predicted"/>
<dbReference type="InterPro" id="IPR016032">
    <property type="entry name" value="Sig_transdc_resp-reg_C-effctor"/>
</dbReference>
<dbReference type="InterPro" id="IPR001789">
    <property type="entry name" value="Sig_transdc_resp-reg_receiver"/>
</dbReference>
<dbReference type="CDD" id="cd06170">
    <property type="entry name" value="LuxR_C_like"/>
    <property type="match status" value="1"/>
</dbReference>
<dbReference type="STRING" id="1173027.Mic7113_2836"/>
<dbReference type="Pfam" id="PF00072">
    <property type="entry name" value="Response_reg"/>
    <property type="match status" value="1"/>
</dbReference>
<evidence type="ECO:0000256" key="1">
    <source>
        <dbReference type="ARBA" id="ARBA00022553"/>
    </source>
</evidence>
<accession>K9WFT2</accession>
<dbReference type="EMBL" id="CP003630">
    <property type="protein sequence ID" value="AFZ18619.1"/>
    <property type="molecule type" value="Genomic_DNA"/>
</dbReference>
<dbReference type="Pfam" id="PF00196">
    <property type="entry name" value="GerE"/>
    <property type="match status" value="1"/>
</dbReference>
<dbReference type="KEGG" id="mic:Mic7113_2836"/>
<dbReference type="PATRIC" id="fig|1173027.3.peg.3117"/>
<evidence type="ECO:0000259" key="5">
    <source>
        <dbReference type="PROSITE" id="PS50110"/>
    </source>
</evidence>
<dbReference type="Proteomes" id="UP000010471">
    <property type="component" value="Chromosome"/>
</dbReference>
<evidence type="ECO:0000313" key="6">
    <source>
        <dbReference type="EMBL" id="AFZ18619.1"/>
    </source>
</evidence>